<gene>
    <name evidence="1" type="ORF">IRY30_05910</name>
</gene>
<name>A0ABR9ZKI3_9CORY</name>
<accession>A0ABR9ZKI3</accession>
<comment type="caution">
    <text evidence="1">The sequence shown here is derived from an EMBL/GenBank/DDBJ whole genome shotgun (WGS) entry which is preliminary data.</text>
</comment>
<protein>
    <submittedName>
        <fullName evidence="1">DNA-binding protein</fullName>
    </submittedName>
</protein>
<proteinExistence type="predicted"/>
<organism evidence="1 2">
    <name type="scientific">Corynebacterium suicordis DSM 45110</name>
    <dbReference type="NCBI Taxonomy" id="1121369"/>
    <lineage>
        <taxon>Bacteria</taxon>
        <taxon>Bacillati</taxon>
        <taxon>Actinomycetota</taxon>
        <taxon>Actinomycetes</taxon>
        <taxon>Mycobacteriales</taxon>
        <taxon>Corynebacteriaceae</taxon>
        <taxon>Corynebacterium</taxon>
    </lineage>
</organism>
<keyword evidence="1" id="KW-0238">DNA-binding</keyword>
<reference evidence="1 2" key="1">
    <citation type="submission" date="2020-10" db="EMBL/GenBank/DDBJ databases">
        <title>Novel species in genus Corynebacterium.</title>
        <authorList>
            <person name="Zhang G."/>
        </authorList>
    </citation>
    <scope>NUCLEOTIDE SEQUENCE [LARGE SCALE GENOMIC DNA]</scope>
    <source>
        <strain evidence="1 2">DSM 45110</strain>
    </source>
</reference>
<evidence type="ECO:0000313" key="2">
    <source>
        <dbReference type="Proteomes" id="UP000635902"/>
    </source>
</evidence>
<dbReference type="EMBL" id="JADKMY010000001">
    <property type="protein sequence ID" value="MBF4553616.1"/>
    <property type="molecule type" value="Genomic_DNA"/>
</dbReference>
<sequence length="225" mass="23618">MFAIRASYRGHSRRRSAYVRDVAQALGQSPAVLSERVLGVEDFVCVVPGPEEAGGVVMSLLQAGDFAIGIGAIAGLHGVASTNEEAHGDEEDLEAADYHSELHEECMGAAGRALEPKQRASAVNVRIEKPGPGGVLAPGKAVDIAEDIAAAFSLLAHVLARRTKEGREATAMLRAGHLQSEAAQIVGISKQAMSQRLAAAGWQAEQAGWNLAVHMLARIDELPAT</sequence>
<dbReference type="Proteomes" id="UP000635902">
    <property type="component" value="Unassembled WGS sequence"/>
</dbReference>
<keyword evidence="2" id="KW-1185">Reference proteome</keyword>
<dbReference type="GO" id="GO:0003677">
    <property type="term" value="F:DNA binding"/>
    <property type="evidence" value="ECO:0007669"/>
    <property type="project" value="UniProtKB-KW"/>
</dbReference>
<evidence type="ECO:0000313" key="1">
    <source>
        <dbReference type="EMBL" id="MBF4553616.1"/>
    </source>
</evidence>
<dbReference type="RefSeq" id="WP_194556398.1">
    <property type="nucleotide sequence ID" value="NZ_JADKMY010000001.1"/>
</dbReference>